<organism evidence="2 3">
    <name type="scientific">Lodderomyces elongisporus (strain ATCC 11503 / CBS 2605 / JCM 1781 / NBRC 1676 / NRRL YB-4239)</name>
    <name type="common">Yeast</name>
    <name type="synonym">Saccharomyces elongisporus</name>
    <dbReference type="NCBI Taxonomy" id="379508"/>
    <lineage>
        <taxon>Eukaryota</taxon>
        <taxon>Fungi</taxon>
        <taxon>Dikarya</taxon>
        <taxon>Ascomycota</taxon>
        <taxon>Saccharomycotina</taxon>
        <taxon>Pichiomycetes</taxon>
        <taxon>Debaryomycetaceae</taxon>
        <taxon>Candida/Lodderomyces clade</taxon>
        <taxon>Lodderomyces</taxon>
    </lineage>
</organism>
<dbReference type="AlphaFoldDB" id="A5E3S3"/>
<sequence>MTSDSTADENVTNLENLTILAQEHHPSLAPSLPNPASTNTTSVTSYQQQQQQQQPKSKKQRKPQTQEEYNHQLQLWQKTGPQINTETWLYENMDNLNVDNKADRTKALHACEKAYYERDWTKCLQMCKVAELLFGVDFGELEAEEEALLQQFKDVKKKSRICSKLEKQVYELWNIKLRCIMRAKQRDKDKEEA</sequence>
<dbReference type="Proteomes" id="UP000001996">
    <property type="component" value="Unassembled WGS sequence"/>
</dbReference>
<dbReference type="EMBL" id="CH981529">
    <property type="protein sequence ID" value="EDK46081.1"/>
    <property type="molecule type" value="Genomic_DNA"/>
</dbReference>
<feature type="compositionally biased region" description="Low complexity" evidence="1">
    <location>
        <begin position="27"/>
        <end position="37"/>
    </location>
</feature>
<gene>
    <name evidence="2" type="ORF">LELG_04261</name>
</gene>
<evidence type="ECO:0000313" key="2">
    <source>
        <dbReference type="EMBL" id="EDK46081.1"/>
    </source>
</evidence>
<accession>A5E3S3</accession>
<feature type="region of interest" description="Disordered" evidence="1">
    <location>
        <begin position="1"/>
        <end position="69"/>
    </location>
</feature>
<feature type="compositionally biased region" description="Polar residues" evidence="1">
    <location>
        <begin position="1"/>
        <end position="16"/>
    </location>
</feature>
<dbReference type="HOGENOM" id="CLU_121536_0_0_1"/>
<dbReference type="OrthoDB" id="4082971at2759"/>
<keyword evidence="3" id="KW-1185">Reference proteome</keyword>
<dbReference type="VEuPathDB" id="FungiDB:LELG_04261"/>
<dbReference type="GeneID" id="5231573"/>
<dbReference type="KEGG" id="lel:PVL30_003987"/>
<dbReference type="OMA" id="NTETWLY"/>
<evidence type="ECO:0000256" key="1">
    <source>
        <dbReference type="SAM" id="MobiDB-lite"/>
    </source>
</evidence>
<reference evidence="2 3" key="1">
    <citation type="journal article" date="2009" name="Nature">
        <title>Evolution of pathogenicity and sexual reproduction in eight Candida genomes.</title>
        <authorList>
            <person name="Butler G."/>
            <person name="Rasmussen M.D."/>
            <person name="Lin M.F."/>
            <person name="Santos M.A."/>
            <person name="Sakthikumar S."/>
            <person name="Munro C.A."/>
            <person name="Rheinbay E."/>
            <person name="Grabherr M."/>
            <person name="Forche A."/>
            <person name="Reedy J.L."/>
            <person name="Agrafioti I."/>
            <person name="Arnaud M.B."/>
            <person name="Bates S."/>
            <person name="Brown A.J."/>
            <person name="Brunke S."/>
            <person name="Costanzo M.C."/>
            <person name="Fitzpatrick D.A."/>
            <person name="de Groot P.W."/>
            <person name="Harris D."/>
            <person name="Hoyer L.L."/>
            <person name="Hube B."/>
            <person name="Klis F.M."/>
            <person name="Kodira C."/>
            <person name="Lennard N."/>
            <person name="Logue M.E."/>
            <person name="Martin R."/>
            <person name="Neiman A.M."/>
            <person name="Nikolaou E."/>
            <person name="Quail M.A."/>
            <person name="Quinn J."/>
            <person name="Santos M.C."/>
            <person name="Schmitzberger F.F."/>
            <person name="Sherlock G."/>
            <person name="Shah P."/>
            <person name="Silverstein K.A."/>
            <person name="Skrzypek M.S."/>
            <person name="Soll D."/>
            <person name="Staggs R."/>
            <person name="Stansfield I."/>
            <person name="Stumpf M.P."/>
            <person name="Sudbery P.E."/>
            <person name="Srikantha T."/>
            <person name="Zeng Q."/>
            <person name="Berman J."/>
            <person name="Berriman M."/>
            <person name="Heitman J."/>
            <person name="Gow N.A."/>
            <person name="Lorenz M.C."/>
            <person name="Birren B.W."/>
            <person name="Kellis M."/>
            <person name="Cuomo C.A."/>
        </authorList>
    </citation>
    <scope>NUCLEOTIDE SEQUENCE [LARGE SCALE GENOMIC DNA]</scope>
    <source>
        <strain evidence="3">ATCC 11503 / BCRC 21390 / CBS 2605 / JCM 1781 / NBRC 1676 / NRRL YB-4239</strain>
    </source>
</reference>
<dbReference type="eggNOG" id="ENOG502S12S">
    <property type="taxonomic scope" value="Eukaryota"/>
</dbReference>
<proteinExistence type="predicted"/>
<dbReference type="InParanoid" id="A5E3S3"/>
<protein>
    <submittedName>
        <fullName evidence="2">Uncharacterized protein</fullName>
    </submittedName>
</protein>
<name>A5E3S3_LODEL</name>
<evidence type="ECO:0000313" key="3">
    <source>
        <dbReference type="Proteomes" id="UP000001996"/>
    </source>
</evidence>